<evidence type="ECO:0000313" key="9">
    <source>
        <dbReference type="Proteomes" id="UP001194580"/>
    </source>
</evidence>
<keyword evidence="3" id="KW-0808">Transferase</keyword>
<dbReference type="PANTHER" id="PTHR46077">
    <property type="entry name" value="E3 UBIQUITIN-PROTEIN LIGASE TOPORS"/>
    <property type="match status" value="1"/>
</dbReference>
<dbReference type="PANTHER" id="PTHR46077:SF1">
    <property type="entry name" value="TOP1 BINDING ARGININE_SERINE RICH PROTEIN, E3 UBIQUITIN LIGASE"/>
    <property type="match status" value="1"/>
</dbReference>
<reference evidence="8" key="1">
    <citation type="journal article" date="2020" name="Fungal Divers.">
        <title>Resolving the Mortierellaceae phylogeny through synthesis of multi-gene phylogenetics and phylogenomics.</title>
        <authorList>
            <person name="Vandepol N."/>
            <person name="Liber J."/>
            <person name="Desiro A."/>
            <person name="Na H."/>
            <person name="Kennedy M."/>
            <person name="Barry K."/>
            <person name="Grigoriev I.V."/>
            <person name="Miller A.N."/>
            <person name="O'Donnell K."/>
            <person name="Stajich J.E."/>
            <person name="Bonito G."/>
        </authorList>
    </citation>
    <scope>NUCLEOTIDE SEQUENCE</scope>
    <source>
        <strain evidence="8">NRRL 28262</strain>
    </source>
</reference>
<dbReference type="AlphaFoldDB" id="A0AAD4DDA3"/>
<keyword evidence="5" id="KW-0804">Transcription</keyword>
<proteinExistence type="predicted"/>
<evidence type="ECO:0000313" key="8">
    <source>
        <dbReference type="EMBL" id="KAG0274750.1"/>
    </source>
</evidence>
<feature type="domain" description="Topors PWI-like" evidence="7">
    <location>
        <begin position="75"/>
        <end position="168"/>
    </location>
</feature>
<dbReference type="Proteomes" id="UP001194580">
    <property type="component" value="Unassembled WGS sequence"/>
</dbReference>
<dbReference type="EC" id="2.3.2.27" evidence="2"/>
<evidence type="ECO:0000256" key="1">
    <source>
        <dbReference type="ARBA" id="ARBA00000900"/>
    </source>
</evidence>
<dbReference type="GO" id="GO:0000209">
    <property type="term" value="P:protein polyubiquitination"/>
    <property type="evidence" value="ECO:0007669"/>
    <property type="project" value="TreeGrafter"/>
</dbReference>
<keyword evidence="4" id="KW-0805">Transcription regulation</keyword>
<comment type="caution">
    <text evidence="8">The sequence shown here is derived from an EMBL/GenBank/DDBJ whole genome shotgun (WGS) entry which is preliminary data.</text>
</comment>
<feature type="compositionally biased region" description="Polar residues" evidence="6">
    <location>
        <begin position="307"/>
        <end position="333"/>
    </location>
</feature>
<feature type="compositionally biased region" description="Basic and acidic residues" evidence="6">
    <location>
        <begin position="295"/>
        <end position="306"/>
    </location>
</feature>
<evidence type="ECO:0000256" key="2">
    <source>
        <dbReference type="ARBA" id="ARBA00012483"/>
    </source>
</evidence>
<dbReference type="EMBL" id="JAAAIL010000565">
    <property type="protein sequence ID" value="KAG0274750.1"/>
    <property type="molecule type" value="Genomic_DNA"/>
</dbReference>
<evidence type="ECO:0000256" key="3">
    <source>
        <dbReference type="ARBA" id="ARBA00022679"/>
    </source>
</evidence>
<gene>
    <name evidence="8" type="ORF">BGZ95_009491</name>
</gene>
<organism evidence="8 9">
    <name type="scientific">Linnemannia exigua</name>
    <dbReference type="NCBI Taxonomy" id="604196"/>
    <lineage>
        <taxon>Eukaryota</taxon>
        <taxon>Fungi</taxon>
        <taxon>Fungi incertae sedis</taxon>
        <taxon>Mucoromycota</taxon>
        <taxon>Mortierellomycotina</taxon>
        <taxon>Mortierellomycetes</taxon>
        <taxon>Mortierellales</taxon>
        <taxon>Mortierellaceae</taxon>
        <taxon>Linnemannia</taxon>
    </lineage>
</organism>
<dbReference type="GO" id="GO:0061630">
    <property type="term" value="F:ubiquitin protein ligase activity"/>
    <property type="evidence" value="ECO:0007669"/>
    <property type="project" value="UniProtKB-EC"/>
</dbReference>
<feature type="compositionally biased region" description="Low complexity" evidence="6">
    <location>
        <begin position="185"/>
        <end position="197"/>
    </location>
</feature>
<evidence type="ECO:0000256" key="5">
    <source>
        <dbReference type="ARBA" id="ARBA00023163"/>
    </source>
</evidence>
<dbReference type="Pfam" id="PF26084">
    <property type="entry name" value="PWI_Topors"/>
    <property type="match status" value="1"/>
</dbReference>
<feature type="compositionally biased region" description="Basic and acidic residues" evidence="6">
    <location>
        <begin position="244"/>
        <end position="275"/>
    </location>
</feature>
<comment type="catalytic activity">
    <reaction evidence="1">
        <text>S-ubiquitinyl-[E2 ubiquitin-conjugating enzyme]-L-cysteine + [acceptor protein]-L-lysine = [E2 ubiquitin-conjugating enzyme]-L-cysteine + N(6)-ubiquitinyl-[acceptor protein]-L-lysine.</text>
        <dbReference type="EC" id="2.3.2.27"/>
    </reaction>
</comment>
<feature type="region of interest" description="Disordered" evidence="6">
    <location>
        <begin position="181"/>
        <end position="337"/>
    </location>
</feature>
<feature type="non-terminal residue" evidence="8">
    <location>
        <position position="1"/>
    </location>
</feature>
<accession>A0AAD4DDA3</accession>
<keyword evidence="9" id="KW-1185">Reference proteome</keyword>
<dbReference type="GO" id="GO:0006513">
    <property type="term" value="P:protein monoubiquitination"/>
    <property type="evidence" value="ECO:0007669"/>
    <property type="project" value="TreeGrafter"/>
</dbReference>
<sequence>MSQLFRTESFDDYMAHHNGDDVPGTACHPEAYPIQLRNSLNVYRNNLFVRHMGANKISGFQQTTPESFRIFPHRLDRLVPWIRRELQAITTISSPSASQPVLTSDGNTVHSANPHDEADSGLEIIREYIIAVCKRYDLQTDQGQDLIRDFLHDHTEHFVHELMAFARSPFSIEAYDRVAQYGSPSSSLSTSTSATLAEEGDNRPVINSLDSIDQERQKRRRMRHDSPGYSDYARRSGAVAQSEADERSDRKKSRRDEYDYRDARSSSRGRSRESAMEMDSTSIRRASSKMAPYRELSDTSSPREEVGSSSGSKASRLTEQVQKCESSTSTSPTKKADLQTILLAKLKREQDLYHASRN</sequence>
<dbReference type="InterPro" id="IPR058745">
    <property type="entry name" value="PWI_Topors"/>
</dbReference>
<evidence type="ECO:0000256" key="6">
    <source>
        <dbReference type="SAM" id="MobiDB-lite"/>
    </source>
</evidence>
<name>A0AAD4DDA3_9FUNG</name>
<evidence type="ECO:0000259" key="7">
    <source>
        <dbReference type="Pfam" id="PF26084"/>
    </source>
</evidence>
<protein>
    <recommendedName>
        <fullName evidence="2">RING-type E3 ubiquitin transferase</fullName>
        <ecNumber evidence="2">2.3.2.27</ecNumber>
    </recommendedName>
</protein>
<evidence type="ECO:0000256" key="4">
    <source>
        <dbReference type="ARBA" id="ARBA00023015"/>
    </source>
</evidence>